<feature type="transmembrane region" description="Helical" evidence="1">
    <location>
        <begin position="76"/>
        <end position="102"/>
    </location>
</feature>
<protein>
    <submittedName>
        <fullName evidence="2">Paraquat-inducible protein A</fullName>
    </submittedName>
</protein>
<feature type="transmembrane region" description="Helical" evidence="1">
    <location>
        <begin position="166"/>
        <end position="184"/>
    </location>
</feature>
<dbReference type="Pfam" id="PF04403">
    <property type="entry name" value="PqiA"/>
    <property type="match status" value="1"/>
</dbReference>
<feature type="transmembrane region" description="Helical" evidence="1">
    <location>
        <begin position="108"/>
        <end position="130"/>
    </location>
</feature>
<evidence type="ECO:0000256" key="1">
    <source>
        <dbReference type="SAM" id="Phobius"/>
    </source>
</evidence>
<gene>
    <name evidence="2" type="ORF">GCM10023144_00480</name>
</gene>
<evidence type="ECO:0000313" key="3">
    <source>
        <dbReference type="Proteomes" id="UP001501671"/>
    </source>
</evidence>
<keyword evidence="3" id="KW-1185">Reference proteome</keyword>
<dbReference type="Proteomes" id="UP001501671">
    <property type="component" value="Unassembled WGS sequence"/>
</dbReference>
<feature type="transmembrane region" description="Helical" evidence="1">
    <location>
        <begin position="142"/>
        <end position="160"/>
    </location>
</feature>
<reference evidence="3" key="1">
    <citation type="journal article" date="2019" name="Int. J. Syst. Evol. Microbiol.">
        <title>The Global Catalogue of Microorganisms (GCM) 10K type strain sequencing project: providing services to taxonomists for standard genome sequencing and annotation.</title>
        <authorList>
            <consortium name="The Broad Institute Genomics Platform"/>
            <consortium name="The Broad Institute Genome Sequencing Center for Infectious Disease"/>
            <person name="Wu L."/>
            <person name="Ma J."/>
        </authorList>
    </citation>
    <scope>NUCLEOTIDE SEQUENCE [LARGE SCALE GENOMIC DNA]</scope>
    <source>
        <strain evidence="3">JCM 17666</strain>
    </source>
</reference>
<keyword evidence="1" id="KW-0812">Transmembrane</keyword>
<proteinExistence type="predicted"/>
<name>A0ABP8GCC9_9BURK</name>
<dbReference type="EMBL" id="BAABFO010000001">
    <property type="protein sequence ID" value="GAA4321332.1"/>
    <property type="molecule type" value="Genomic_DNA"/>
</dbReference>
<keyword evidence="1" id="KW-0472">Membrane</keyword>
<dbReference type="RefSeq" id="WP_345245115.1">
    <property type="nucleotide sequence ID" value="NZ_BAABFO010000001.1"/>
</dbReference>
<comment type="caution">
    <text evidence="2">The sequence shown here is derived from an EMBL/GenBank/DDBJ whole genome shotgun (WGS) entry which is preliminary data.</text>
</comment>
<keyword evidence="1" id="KW-1133">Transmembrane helix</keyword>
<sequence>MLSVCEHCDAVYLKTALRRAERAYCVRCGSELYAERAGQYEALLPIVLAAFIVFLISNAFPIVTMEIQGQSTQTTVWQSVVVLANEGMLPVAALVFATTIFFPAAEMLLLLYVLVPLALGRVAPGFGLVLRAVRIGRPWGMIEVFLLGIIAALVKLSTLADLVPGMALWSFGILTVLLALVLRVDPKGLWDQAERCER</sequence>
<accession>A0ABP8GCC9</accession>
<organism evidence="2 3">
    <name type="scientific">Pigmentiphaga soli</name>
    <dbReference type="NCBI Taxonomy" id="1007095"/>
    <lineage>
        <taxon>Bacteria</taxon>
        <taxon>Pseudomonadati</taxon>
        <taxon>Pseudomonadota</taxon>
        <taxon>Betaproteobacteria</taxon>
        <taxon>Burkholderiales</taxon>
        <taxon>Alcaligenaceae</taxon>
        <taxon>Pigmentiphaga</taxon>
    </lineage>
</organism>
<feature type="transmembrane region" description="Helical" evidence="1">
    <location>
        <begin position="42"/>
        <end position="64"/>
    </location>
</feature>
<evidence type="ECO:0000313" key="2">
    <source>
        <dbReference type="EMBL" id="GAA4321332.1"/>
    </source>
</evidence>
<dbReference type="InterPro" id="IPR007498">
    <property type="entry name" value="PqiA-like"/>
</dbReference>